<evidence type="ECO:0000256" key="2">
    <source>
        <dbReference type="SAM" id="Phobius"/>
    </source>
</evidence>
<organism evidence="3 4">
    <name type="scientific">Crossiella equi</name>
    <dbReference type="NCBI Taxonomy" id="130796"/>
    <lineage>
        <taxon>Bacteria</taxon>
        <taxon>Bacillati</taxon>
        <taxon>Actinomycetota</taxon>
        <taxon>Actinomycetes</taxon>
        <taxon>Pseudonocardiales</taxon>
        <taxon>Pseudonocardiaceae</taxon>
        <taxon>Crossiella</taxon>
    </lineage>
</organism>
<evidence type="ECO:0000313" key="4">
    <source>
        <dbReference type="Proteomes" id="UP001519363"/>
    </source>
</evidence>
<feature type="transmembrane region" description="Helical" evidence="2">
    <location>
        <begin position="51"/>
        <end position="72"/>
    </location>
</feature>
<name>A0ABS5AD43_9PSEU</name>
<dbReference type="InterPro" id="IPR021213">
    <property type="entry name" value="DUF2567"/>
</dbReference>
<accession>A0ABS5AD43</accession>
<dbReference type="Pfam" id="PF10821">
    <property type="entry name" value="DUF2567"/>
    <property type="match status" value="1"/>
</dbReference>
<dbReference type="EMBL" id="JAGIOO010000001">
    <property type="protein sequence ID" value="MBP2473635.1"/>
    <property type="molecule type" value="Genomic_DNA"/>
</dbReference>
<dbReference type="Proteomes" id="UP001519363">
    <property type="component" value="Unassembled WGS sequence"/>
</dbReference>
<keyword evidence="2" id="KW-0812">Transmembrane</keyword>
<feature type="transmembrane region" description="Helical" evidence="2">
    <location>
        <begin position="100"/>
        <end position="121"/>
    </location>
</feature>
<comment type="caution">
    <text evidence="3">The sequence shown here is derived from an EMBL/GenBank/DDBJ whole genome shotgun (WGS) entry which is preliminary data.</text>
</comment>
<feature type="transmembrane region" description="Helical" evidence="2">
    <location>
        <begin position="128"/>
        <end position="156"/>
    </location>
</feature>
<feature type="transmembrane region" description="Helical" evidence="2">
    <location>
        <begin position="176"/>
        <end position="197"/>
    </location>
</feature>
<evidence type="ECO:0008006" key="5">
    <source>
        <dbReference type="Google" id="ProtNLM"/>
    </source>
</evidence>
<keyword evidence="2" id="KW-0472">Membrane</keyword>
<proteinExistence type="predicted"/>
<reference evidence="3 4" key="1">
    <citation type="submission" date="2021-03" db="EMBL/GenBank/DDBJ databases">
        <title>Sequencing the genomes of 1000 actinobacteria strains.</title>
        <authorList>
            <person name="Klenk H.-P."/>
        </authorList>
    </citation>
    <scope>NUCLEOTIDE SEQUENCE [LARGE SCALE GENOMIC DNA]</scope>
    <source>
        <strain evidence="3 4">DSM 44580</strain>
    </source>
</reference>
<feature type="region of interest" description="Disordered" evidence="1">
    <location>
        <begin position="1"/>
        <end position="23"/>
    </location>
</feature>
<keyword evidence="2" id="KW-1133">Transmembrane helix</keyword>
<evidence type="ECO:0000256" key="1">
    <source>
        <dbReference type="SAM" id="MobiDB-lite"/>
    </source>
</evidence>
<evidence type="ECO:0000313" key="3">
    <source>
        <dbReference type="EMBL" id="MBP2473635.1"/>
    </source>
</evidence>
<gene>
    <name evidence="3" type="ORF">JOF53_002507</name>
</gene>
<dbReference type="RefSeq" id="WP_158103432.1">
    <property type="nucleotide sequence ID" value="NZ_JAGIOO010000001.1"/>
</dbReference>
<protein>
    <recommendedName>
        <fullName evidence="5">DUF2567 domain-containing protein</fullName>
    </recommendedName>
</protein>
<keyword evidence="4" id="KW-1185">Reference proteome</keyword>
<sequence length="208" mass="22068">MNNQPDRAGPVRVEPGAPADHHLRPEDEAYLPFILPTPVPRVVVKPDLLPALSLASTLSLLGVVSAFLWSLLAPPIQHQVVNDGRTPAIPGDSNHEFDSLAVFVLITLALGALTGAVVWLMRRRRGPVVMLGGLVGSAVAAWLGTLMGGMFTGFWYSVPTAVQLGDIYTAAPEPVHWAAIVAQPLAFIVVYGAAAAWNGLDDMGRRLG</sequence>